<dbReference type="InterPro" id="IPR000477">
    <property type="entry name" value="RT_dom"/>
</dbReference>
<dbReference type="AlphaFoldDB" id="G8TY46"/>
<reference evidence="3" key="1">
    <citation type="submission" date="2011-12" db="EMBL/GenBank/DDBJ databases">
        <title>The complete genome of chromosome of Sulfobacillus acidophilus DSM 10332.</title>
        <authorList>
            <person name="Lucas S."/>
            <person name="Han J."/>
            <person name="Lapidus A."/>
            <person name="Bruce D."/>
            <person name="Goodwin L."/>
            <person name="Pitluck S."/>
            <person name="Peters L."/>
            <person name="Kyrpides N."/>
            <person name="Mavromatis K."/>
            <person name="Ivanova N."/>
            <person name="Mikhailova N."/>
            <person name="Chertkov O."/>
            <person name="Saunders E."/>
            <person name="Detter J.C."/>
            <person name="Tapia R."/>
            <person name="Han C."/>
            <person name="Land M."/>
            <person name="Hauser L."/>
            <person name="Markowitz V."/>
            <person name="Cheng J.-F."/>
            <person name="Hugenholtz P."/>
            <person name="Woyke T."/>
            <person name="Wu D."/>
            <person name="Pukall R."/>
            <person name="Gehrich-Schroeter G."/>
            <person name="Schneider S."/>
            <person name="Klenk H.-P."/>
            <person name="Eisen J.A."/>
        </authorList>
    </citation>
    <scope>NUCLEOTIDE SEQUENCE [LARGE SCALE GENOMIC DNA]</scope>
    <source>
        <strain evidence="3">ATCC 700253 / DSM 10332 / NAL</strain>
    </source>
</reference>
<dbReference type="EMBL" id="CP003179">
    <property type="protein sequence ID" value="AEW03953.1"/>
    <property type="molecule type" value="Genomic_DNA"/>
</dbReference>
<feature type="domain" description="Reverse transcriptase" evidence="1">
    <location>
        <begin position="87"/>
        <end position="343"/>
    </location>
</feature>
<dbReference type="GO" id="GO:0008270">
    <property type="term" value="F:zinc ion binding"/>
    <property type="evidence" value="ECO:0007669"/>
    <property type="project" value="InterPro"/>
</dbReference>
<dbReference type="GO" id="GO:0003676">
    <property type="term" value="F:nucleic acid binding"/>
    <property type="evidence" value="ECO:0007669"/>
    <property type="project" value="InterPro"/>
</dbReference>
<protein>
    <submittedName>
        <fullName evidence="2">RNA-directed DNA polymerase (Reverse transcriptase)</fullName>
    </submittedName>
</protein>
<dbReference type="CDD" id="cd01651">
    <property type="entry name" value="RT_G2_intron"/>
    <property type="match status" value="1"/>
</dbReference>
<dbReference type="Pfam" id="PF01844">
    <property type="entry name" value="HNH"/>
    <property type="match status" value="1"/>
</dbReference>
<dbReference type="GO" id="GO:0004519">
    <property type="term" value="F:endonuclease activity"/>
    <property type="evidence" value="ECO:0007669"/>
    <property type="project" value="InterPro"/>
</dbReference>
<dbReference type="CDD" id="cd00085">
    <property type="entry name" value="HNHc"/>
    <property type="match status" value="1"/>
</dbReference>
<gene>
    <name evidence="2" type="ordered locus">Sulac_0386</name>
</gene>
<dbReference type="PANTHER" id="PTHR34047:SF8">
    <property type="entry name" value="PROTEIN YKFC"/>
    <property type="match status" value="1"/>
</dbReference>
<dbReference type="GO" id="GO:0003964">
    <property type="term" value="F:RNA-directed DNA polymerase activity"/>
    <property type="evidence" value="ECO:0007669"/>
    <property type="project" value="UniProtKB-KW"/>
</dbReference>
<dbReference type="InterPro" id="IPR051083">
    <property type="entry name" value="GrpII_Intron_Splice-Mob/Def"/>
</dbReference>
<keyword evidence="2" id="KW-0695">RNA-directed DNA polymerase</keyword>
<evidence type="ECO:0000313" key="3">
    <source>
        <dbReference type="Proteomes" id="UP000005439"/>
    </source>
</evidence>
<keyword evidence="2" id="KW-0808">Transferase</keyword>
<dbReference type="InterPro" id="IPR003615">
    <property type="entry name" value="HNH_nuc"/>
</dbReference>
<dbReference type="HOGENOM" id="CLU_013584_14_3_9"/>
<dbReference type="NCBIfam" id="TIGR04416">
    <property type="entry name" value="group_II_RT_mat"/>
    <property type="match status" value="1"/>
</dbReference>
<name>G8TY46_SULAD</name>
<accession>G8TY46</accession>
<dbReference type="Pfam" id="PF00078">
    <property type="entry name" value="RVT_1"/>
    <property type="match status" value="1"/>
</dbReference>
<dbReference type="InterPro" id="IPR030931">
    <property type="entry name" value="Group_II_RT_mat"/>
</dbReference>
<evidence type="ECO:0000259" key="1">
    <source>
        <dbReference type="PROSITE" id="PS50878"/>
    </source>
</evidence>
<keyword evidence="2" id="KW-0548">Nucleotidyltransferase</keyword>
<evidence type="ECO:0000313" key="2">
    <source>
        <dbReference type="EMBL" id="AEW03953.1"/>
    </source>
</evidence>
<organism evidence="2 3">
    <name type="scientific">Sulfobacillus acidophilus (strain ATCC 700253 / DSM 10332 / NAL)</name>
    <dbReference type="NCBI Taxonomy" id="679936"/>
    <lineage>
        <taxon>Bacteria</taxon>
        <taxon>Bacillati</taxon>
        <taxon>Bacillota</taxon>
        <taxon>Clostridia</taxon>
        <taxon>Eubacteriales</taxon>
        <taxon>Clostridiales Family XVII. Incertae Sedis</taxon>
        <taxon>Sulfobacillus</taxon>
    </lineage>
</organism>
<reference evidence="2 3" key="2">
    <citation type="journal article" date="2012" name="Stand. Genomic Sci.">
        <title>Complete genome sequence of the moderately thermophilic mineral-sulfide-oxidizing firmicute Sulfobacillus acidophilus type strain (NAL(T)).</title>
        <authorList>
            <person name="Anderson I."/>
            <person name="Chertkov O."/>
            <person name="Chen A."/>
            <person name="Saunders E."/>
            <person name="Lapidus A."/>
            <person name="Nolan M."/>
            <person name="Lucas S."/>
            <person name="Hammon N."/>
            <person name="Deshpande S."/>
            <person name="Cheng J.F."/>
            <person name="Han C."/>
            <person name="Tapia R."/>
            <person name="Goodwin L.A."/>
            <person name="Pitluck S."/>
            <person name="Liolios K."/>
            <person name="Pagani I."/>
            <person name="Ivanova N."/>
            <person name="Mikhailova N."/>
            <person name="Pati A."/>
            <person name="Palaniappan K."/>
            <person name="Land M."/>
            <person name="Pan C."/>
            <person name="Rohde M."/>
            <person name="Pukall R."/>
            <person name="Goker M."/>
            <person name="Detter J.C."/>
            <person name="Woyke T."/>
            <person name="Bristow J."/>
            <person name="Eisen J.A."/>
            <person name="Markowitz V."/>
            <person name="Hugenholtz P."/>
            <person name="Kyrpides N.C."/>
            <person name="Klenk H.P."/>
            <person name="Mavromatis K."/>
        </authorList>
    </citation>
    <scope>NUCLEOTIDE SEQUENCE [LARGE SCALE GENOMIC DNA]</scope>
    <source>
        <strain evidence="3">ATCC 700253 / DSM 10332 / NAL</strain>
    </source>
</reference>
<keyword evidence="3" id="KW-1185">Reference proteome</keyword>
<dbReference type="PROSITE" id="PS50878">
    <property type="entry name" value="RT_POL"/>
    <property type="match status" value="1"/>
</dbReference>
<dbReference type="Gene3D" id="1.10.30.50">
    <property type="match status" value="1"/>
</dbReference>
<dbReference type="Proteomes" id="UP000005439">
    <property type="component" value="Chromosome"/>
</dbReference>
<dbReference type="InterPro" id="IPR002711">
    <property type="entry name" value="HNH"/>
</dbReference>
<dbReference type="InterPro" id="IPR043502">
    <property type="entry name" value="DNA/RNA_pol_sf"/>
</dbReference>
<dbReference type="PANTHER" id="PTHR34047">
    <property type="entry name" value="NUCLEAR INTRON MATURASE 1, MITOCHONDRIAL-RELATED"/>
    <property type="match status" value="1"/>
</dbReference>
<sequence length="631" mass="73257">MAHESVNLVTSEAAFRRLQDQLYATTRQALERHDLPRFKGLLEIAQSEAVILTAIHKIKSNHGQHTAGSDGQVMSEILQQQYPDIIQRVQSALHHYEPQLLRRVWIPKPGKAEKRPLGIPAMIDRIVQEILRSILEPIMEAQFFEHSYGFRPMRDAHQALARTTNLVHDTGYHWIVEGDIKGCFDNIPHGKLLKQLWHMGIRDRRILMIIKQMLKAGILHEAPHVDQGTPQGGILSPLLANVYLHKLDQWVTREWEAKRTRFPYKKRRIRLEALQERSRLKPAYFVRYADDWILITDCKAHAVAWKQRIAQYLDQNLSLTLSQDKTKITNVRRQSIHFLGFQFKLKSGKSRTGYVTVTRPDAKRLRDKVVDIRRELRQLRRYQGKALCHAINVVNSKIVGLNNYYQVASMVNPDCRRYADSLARTAHRALVRALGNRKTARNLWTPAHTVHNLTERHADFTKAIPTVEYEGLRLGVTNLAFVRWTEPKLKRPAECPYTVKGRNLYDTRTGHKLQQARDDPGMNLTLSAMIAFGKTHPRYNFEYLLNRAYAYNRDQRICRICAQVVLPAHLHMHHIDPSKPLDEVNKVANLATMHRNCHQRVHDGQPHSELGAKPWRKMRHYRQLLNLSTTN</sequence>
<dbReference type="KEGG" id="sap:Sulac_0386"/>
<proteinExistence type="predicted"/>
<dbReference type="PATRIC" id="fig|679936.5.peg.388"/>
<dbReference type="SUPFAM" id="SSF56672">
    <property type="entry name" value="DNA/RNA polymerases"/>
    <property type="match status" value="1"/>
</dbReference>